<dbReference type="Proteomes" id="UP000305778">
    <property type="component" value="Unassembled WGS sequence"/>
</dbReference>
<reference evidence="3 4" key="1">
    <citation type="submission" date="2019-04" db="EMBL/GenBank/DDBJ databases">
        <title>Streptomyces oryziradicis sp. nov., a novel actinomycete isolated from rhizosphere soil of rice (Oryza sativa L.).</title>
        <authorList>
            <person name="Li C."/>
        </authorList>
    </citation>
    <scope>NUCLEOTIDE SEQUENCE [LARGE SCALE GENOMIC DNA]</scope>
    <source>
        <strain evidence="3 4">NEAU-C40</strain>
    </source>
</reference>
<keyword evidence="4" id="KW-1185">Reference proteome</keyword>
<accession>A0A4U0S232</accession>
<name>A0A4U0S232_9ACTN</name>
<keyword evidence="1" id="KW-0732">Signal</keyword>
<dbReference type="OrthoDB" id="3853610at2"/>
<organism evidence="3 4">
    <name type="scientific">Actinacidiphila oryziradicis</name>
    <dbReference type="NCBI Taxonomy" id="2571141"/>
    <lineage>
        <taxon>Bacteria</taxon>
        <taxon>Bacillati</taxon>
        <taxon>Actinomycetota</taxon>
        <taxon>Actinomycetes</taxon>
        <taxon>Kitasatosporales</taxon>
        <taxon>Streptomycetaceae</taxon>
        <taxon>Actinacidiphila</taxon>
    </lineage>
</organism>
<feature type="signal peptide" evidence="1">
    <location>
        <begin position="1"/>
        <end position="24"/>
    </location>
</feature>
<gene>
    <name evidence="3" type="ORF">FCI23_38365</name>
</gene>
<dbReference type="InterPro" id="IPR025326">
    <property type="entry name" value="DUF4232"/>
</dbReference>
<evidence type="ECO:0000313" key="4">
    <source>
        <dbReference type="Proteomes" id="UP000305778"/>
    </source>
</evidence>
<evidence type="ECO:0000259" key="2">
    <source>
        <dbReference type="Pfam" id="PF14016"/>
    </source>
</evidence>
<proteinExistence type="predicted"/>
<dbReference type="Pfam" id="PF14016">
    <property type="entry name" value="DUF4232"/>
    <property type="match status" value="1"/>
</dbReference>
<sequence>MRALIAVVAAASVVVLGGAGVASATTATVHTATSKAAACQPGTLKAVVTGTQAEMSSFGTVLKVTNTGKATCTISGYAGLALEGSGHKAIKTTVKHGSTYFTKNPGAHTVTLKHGQSAYADLAWTRTGTHTANAKYLQIAPTGSNSHSTVGFSHPLDNGVLTETAWSTSRPKTN</sequence>
<comment type="caution">
    <text evidence="3">The sequence shown here is derived from an EMBL/GenBank/DDBJ whole genome shotgun (WGS) entry which is preliminary data.</text>
</comment>
<dbReference type="RefSeq" id="WP_136728791.1">
    <property type="nucleotide sequence ID" value="NZ_SUMC01000061.1"/>
</dbReference>
<dbReference type="AlphaFoldDB" id="A0A4U0S232"/>
<feature type="domain" description="DUF4232" evidence="2">
    <location>
        <begin position="39"/>
        <end position="166"/>
    </location>
</feature>
<evidence type="ECO:0000313" key="3">
    <source>
        <dbReference type="EMBL" id="TKA02906.1"/>
    </source>
</evidence>
<feature type="chain" id="PRO_5020520896" evidence="1">
    <location>
        <begin position="25"/>
        <end position="174"/>
    </location>
</feature>
<evidence type="ECO:0000256" key="1">
    <source>
        <dbReference type="SAM" id="SignalP"/>
    </source>
</evidence>
<protein>
    <submittedName>
        <fullName evidence="3">DUF4232 domain-containing protein</fullName>
    </submittedName>
</protein>
<dbReference type="EMBL" id="SUMC01000061">
    <property type="protein sequence ID" value="TKA02906.1"/>
    <property type="molecule type" value="Genomic_DNA"/>
</dbReference>